<comment type="similarity">
    <text evidence="8">Belongs to the binding-protein-dependent transport system permease family.</text>
</comment>
<evidence type="ECO:0000256" key="6">
    <source>
        <dbReference type="ARBA" id="ARBA00022989"/>
    </source>
</evidence>
<dbReference type="Proteomes" id="UP000202031">
    <property type="component" value="Chromosome"/>
</dbReference>
<dbReference type="CDD" id="cd06261">
    <property type="entry name" value="TM_PBP2"/>
    <property type="match status" value="1"/>
</dbReference>
<dbReference type="SUPFAM" id="SSF161098">
    <property type="entry name" value="MetI-like"/>
    <property type="match status" value="2"/>
</dbReference>
<evidence type="ECO:0000256" key="5">
    <source>
        <dbReference type="ARBA" id="ARBA00022692"/>
    </source>
</evidence>
<evidence type="ECO:0000256" key="4">
    <source>
        <dbReference type="ARBA" id="ARBA00022519"/>
    </source>
</evidence>
<organism evidence="10 11">
    <name type="scientific">Campylobacter lanienae NCTC 13004</name>
    <dbReference type="NCBI Taxonomy" id="1031753"/>
    <lineage>
        <taxon>Bacteria</taxon>
        <taxon>Pseudomonadati</taxon>
        <taxon>Campylobacterota</taxon>
        <taxon>Epsilonproteobacteria</taxon>
        <taxon>Campylobacterales</taxon>
        <taxon>Campylobacteraceae</taxon>
        <taxon>Campylobacter</taxon>
    </lineage>
</organism>
<reference evidence="11" key="2">
    <citation type="journal article" date="2017" name="Genome Biol. Evol.">
        <title>Comparative genomic analysis identifies a Campylobacter clade deficient in selenium metabolism.</title>
        <authorList>
            <person name="Miller W.G."/>
            <person name="Yee E."/>
            <person name="Lopes B.S."/>
            <person name="Chapman M.H."/>
            <person name="Huynh S."/>
            <person name="Bono J.L."/>
            <person name="Parker C.T."/>
            <person name="Strachan N.J.C."/>
            <person name="Forbes K.J."/>
        </authorList>
    </citation>
    <scope>NUCLEOTIDE SEQUENCE [LARGE SCALE GENOMIC DNA]</scope>
    <source>
        <strain evidence="11">NCTC 13004</strain>
    </source>
</reference>
<feature type="transmembrane region" description="Helical" evidence="8">
    <location>
        <begin position="103"/>
        <end position="123"/>
    </location>
</feature>
<dbReference type="GO" id="GO:0005886">
    <property type="term" value="C:plasma membrane"/>
    <property type="evidence" value="ECO:0007669"/>
    <property type="project" value="UniProtKB-SubCell"/>
</dbReference>
<dbReference type="PANTHER" id="PTHR43357">
    <property type="entry name" value="INNER MEMBRANE ABC TRANSPORTER PERMEASE PROTEIN YDCV"/>
    <property type="match status" value="1"/>
</dbReference>
<sequence>MRKRTKAIKFLGILLAFLVIIPVISIFIEFGIYLYQALASSDATRLDEISRNLNHFFDFLFLRFVKDTFIVAFFVLVICAILGVSTAYLISNYNFYLSKILENLLILPLAIPAYILAFVYVGIMDYGGEFQSIFGFRIDIFNIYGVIFVLSMSLYPYVYLLAKSAFKSESKAIYEVGKINGYSEFSIFYKVSIKLAMPSILAGLMLVLMEVLSDYGASAYLGVDTFSAGIFKTWYDLGDAYSSSALSAILMIFVFILMYIEYKQRQKSKFSFNQDISDFITKRNLNRFKSIIAMVYCLIILFIGFILPFLWLGYWGLRDYKLFEIDFYMLSLNSLILAGITGVITTILAFILCFVARVSKGGKFGFWLLKASSVGYAIPGAAIGVSLMIAAAFVGKFFGVGILGVSFGVLIFAYVVRFLATAIYSIDGGFAKIHDSLDEAGYMLRPSYFILMIKLYMPLLKQFFLLSFLVVFIDTIKELPLTRMLSPFSFETLSVKAFWYASDERIYDSALPSFMIVVLSLFILIFTKIFIRAKSAKN</sequence>
<evidence type="ECO:0000256" key="7">
    <source>
        <dbReference type="ARBA" id="ARBA00023136"/>
    </source>
</evidence>
<accession>A0A1X9SNT9</accession>
<keyword evidence="6 8" id="KW-1133">Transmembrane helix</keyword>
<dbReference type="PANTHER" id="PTHR43357:SF3">
    <property type="entry name" value="FE(3+)-TRANSPORT SYSTEM PERMEASE PROTEIN FBPB 2"/>
    <property type="match status" value="1"/>
</dbReference>
<evidence type="ECO:0000256" key="3">
    <source>
        <dbReference type="ARBA" id="ARBA00022475"/>
    </source>
</evidence>
<feature type="transmembrane region" description="Helical" evidence="8">
    <location>
        <begin position="447"/>
        <end position="473"/>
    </location>
</feature>
<evidence type="ECO:0000313" key="10">
    <source>
        <dbReference type="EMBL" id="ARQ97917.1"/>
    </source>
</evidence>
<keyword evidence="3" id="KW-1003">Cell membrane</keyword>
<feature type="transmembrane region" description="Helical" evidence="8">
    <location>
        <begin position="291"/>
        <end position="314"/>
    </location>
</feature>
<dbReference type="GO" id="GO:0055085">
    <property type="term" value="P:transmembrane transport"/>
    <property type="evidence" value="ECO:0007669"/>
    <property type="project" value="InterPro"/>
</dbReference>
<keyword evidence="7 8" id="KW-0472">Membrane</keyword>
<keyword evidence="4" id="KW-0997">Cell inner membrane</keyword>
<evidence type="ECO:0000256" key="1">
    <source>
        <dbReference type="ARBA" id="ARBA00004429"/>
    </source>
</evidence>
<reference evidence="11" key="1">
    <citation type="journal article" date="2017" name="Genome Biol. Evol.">
        <title>Comparative Genomic Analysis Identifies a Campylobacter Clade Deficient in Selenium Metabolism.</title>
        <authorList>
            <person name="Miller W.G."/>
            <person name="Yee E."/>
            <person name="Lopes B.S."/>
            <person name="Chapman M.H."/>
            <person name="Huynh S."/>
            <person name="Bono J.L."/>
            <person name="Parker C.T."/>
            <person name="Strachan N.J.C."/>
            <person name="Forbes K.J."/>
        </authorList>
    </citation>
    <scope>NUCLEOTIDE SEQUENCE [LARGE SCALE GENOMIC DNA]</scope>
    <source>
        <strain evidence="11">NCTC 13004</strain>
    </source>
</reference>
<dbReference type="Gene3D" id="1.10.3720.10">
    <property type="entry name" value="MetI-like"/>
    <property type="match status" value="2"/>
</dbReference>
<dbReference type="GeneID" id="46921661"/>
<feature type="transmembrane region" description="Helical" evidence="8">
    <location>
        <begin position="510"/>
        <end position="531"/>
    </location>
</feature>
<feature type="transmembrane region" description="Helical" evidence="8">
    <location>
        <begin position="400"/>
        <end position="426"/>
    </location>
</feature>
<proteinExistence type="inferred from homology"/>
<comment type="subcellular location">
    <subcellularLocation>
        <location evidence="1">Cell inner membrane</location>
        <topology evidence="1">Multi-pass membrane protein</topology>
    </subcellularLocation>
    <subcellularLocation>
        <location evidence="8">Cell membrane</location>
        <topology evidence="8">Multi-pass membrane protein</topology>
    </subcellularLocation>
</comment>
<gene>
    <name evidence="10" type="ORF">CLAN_1193</name>
</gene>
<keyword evidence="5 8" id="KW-0812">Transmembrane</keyword>
<dbReference type="PROSITE" id="PS50928">
    <property type="entry name" value="ABC_TM1"/>
    <property type="match status" value="2"/>
</dbReference>
<feature type="transmembrane region" description="Helical" evidence="8">
    <location>
        <begin position="143"/>
        <end position="162"/>
    </location>
</feature>
<name>A0A1X9SNT9_9BACT</name>
<dbReference type="EMBL" id="CP015578">
    <property type="protein sequence ID" value="ARQ97917.1"/>
    <property type="molecule type" value="Genomic_DNA"/>
</dbReference>
<feature type="transmembrane region" description="Helical" evidence="8">
    <location>
        <begin position="334"/>
        <end position="355"/>
    </location>
</feature>
<evidence type="ECO:0000313" key="11">
    <source>
        <dbReference type="Proteomes" id="UP000202031"/>
    </source>
</evidence>
<dbReference type="RefSeq" id="WP_100590825.1">
    <property type="nucleotide sequence ID" value="NZ_CP015578.1"/>
</dbReference>
<dbReference type="AlphaFoldDB" id="A0A1X9SNT9"/>
<feature type="domain" description="ABC transmembrane type-1" evidence="9">
    <location>
        <begin position="65"/>
        <end position="262"/>
    </location>
</feature>
<feature type="transmembrane region" description="Helical" evidence="8">
    <location>
        <begin position="241"/>
        <end position="260"/>
    </location>
</feature>
<dbReference type="KEGG" id="clx:CLAN_1193"/>
<protein>
    <submittedName>
        <fullName evidence="10">Putative iron(III) ABC transporter, permease protein</fullName>
    </submittedName>
</protein>
<evidence type="ECO:0000256" key="2">
    <source>
        <dbReference type="ARBA" id="ARBA00022448"/>
    </source>
</evidence>
<evidence type="ECO:0000256" key="8">
    <source>
        <dbReference type="RuleBase" id="RU363032"/>
    </source>
</evidence>
<feature type="transmembrane region" description="Helical" evidence="8">
    <location>
        <begin position="367"/>
        <end position="394"/>
    </location>
</feature>
<feature type="transmembrane region" description="Helical" evidence="8">
    <location>
        <begin position="69"/>
        <end position="91"/>
    </location>
</feature>
<dbReference type="Pfam" id="PF00528">
    <property type="entry name" value="BPD_transp_1"/>
    <property type="match status" value="1"/>
</dbReference>
<evidence type="ECO:0000259" key="9">
    <source>
        <dbReference type="PROSITE" id="PS50928"/>
    </source>
</evidence>
<dbReference type="InterPro" id="IPR035906">
    <property type="entry name" value="MetI-like_sf"/>
</dbReference>
<feature type="domain" description="ABC transmembrane type-1" evidence="9">
    <location>
        <begin position="331"/>
        <end position="527"/>
    </location>
</feature>
<dbReference type="InterPro" id="IPR000515">
    <property type="entry name" value="MetI-like"/>
</dbReference>
<keyword evidence="2 8" id="KW-0813">Transport</keyword>
<feature type="transmembrane region" description="Helical" evidence="8">
    <location>
        <begin position="12"/>
        <end position="35"/>
    </location>
</feature>